<organism evidence="1 2">
    <name type="scientific">Terrabacter tumescens</name>
    <dbReference type="NCBI Taxonomy" id="60443"/>
    <lineage>
        <taxon>Bacteria</taxon>
        <taxon>Bacillati</taxon>
        <taxon>Actinomycetota</taxon>
        <taxon>Actinomycetes</taxon>
        <taxon>Micrococcales</taxon>
        <taxon>Intrasporangiaceae</taxon>
        <taxon>Terrabacter</taxon>
    </lineage>
</organism>
<dbReference type="RefSeq" id="WP_030200601.1">
    <property type="nucleotide sequence ID" value="NZ_BMNZ01000010.1"/>
</dbReference>
<protein>
    <submittedName>
        <fullName evidence="1">Uncharacterized protein</fullName>
    </submittedName>
</protein>
<dbReference type="EMBL" id="BMNZ01000010">
    <property type="protein sequence ID" value="GGN08452.1"/>
    <property type="molecule type" value="Genomic_DNA"/>
</dbReference>
<accession>A0ABQ2II34</accession>
<evidence type="ECO:0000313" key="1">
    <source>
        <dbReference type="EMBL" id="GGN08452.1"/>
    </source>
</evidence>
<dbReference type="Proteomes" id="UP000623461">
    <property type="component" value="Unassembled WGS sequence"/>
</dbReference>
<keyword evidence="2" id="KW-1185">Reference proteome</keyword>
<proteinExistence type="predicted"/>
<gene>
    <name evidence="1" type="ORF">GCM10009721_40350</name>
</gene>
<name>A0ABQ2II34_9MICO</name>
<reference evidence="2" key="1">
    <citation type="journal article" date="2019" name="Int. J. Syst. Evol. Microbiol.">
        <title>The Global Catalogue of Microorganisms (GCM) 10K type strain sequencing project: providing services to taxonomists for standard genome sequencing and annotation.</title>
        <authorList>
            <consortium name="The Broad Institute Genomics Platform"/>
            <consortium name="The Broad Institute Genome Sequencing Center for Infectious Disease"/>
            <person name="Wu L."/>
            <person name="Ma J."/>
        </authorList>
    </citation>
    <scope>NUCLEOTIDE SEQUENCE [LARGE SCALE GENOMIC DNA]</scope>
    <source>
        <strain evidence="2">JCM 1365</strain>
    </source>
</reference>
<comment type="caution">
    <text evidence="1">The sequence shown here is derived from an EMBL/GenBank/DDBJ whole genome shotgun (WGS) entry which is preliminary data.</text>
</comment>
<evidence type="ECO:0000313" key="2">
    <source>
        <dbReference type="Proteomes" id="UP000623461"/>
    </source>
</evidence>
<sequence length="69" mass="7334">MTIPPHAARIAGAWAVKSTAIPQPDAATRSVADAAVGAQSLGAPARQPRRDRSHRITVSRILHPLQRHA</sequence>